<feature type="signal peptide" evidence="1">
    <location>
        <begin position="1"/>
        <end position="19"/>
    </location>
</feature>
<keyword evidence="3" id="KW-1185">Reference proteome</keyword>
<feature type="chain" id="PRO_5041929898" description="Hydrophobin" evidence="1">
    <location>
        <begin position="20"/>
        <end position="98"/>
    </location>
</feature>
<dbReference type="EMBL" id="VYYT01000521">
    <property type="protein sequence ID" value="KAK2733047.1"/>
    <property type="molecule type" value="Genomic_DNA"/>
</dbReference>
<gene>
    <name evidence="2" type="ORF">CKAH01_08545</name>
</gene>
<evidence type="ECO:0000313" key="2">
    <source>
        <dbReference type="EMBL" id="KAK2733047.1"/>
    </source>
</evidence>
<organism evidence="2 3">
    <name type="scientific">Colletotrichum kahawae</name>
    <name type="common">Coffee berry disease fungus</name>
    <dbReference type="NCBI Taxonomy" id="34407"/>
    <lineage>
        <taxon>Eukaryota</taxon>
        <taxon>Fungi</taxon>
        <taxon>Dikarya</taxon>
        <taxon>Ascomycota</taxon>
        <taxon>Pezizomycotina</taxon>
        <taxon>Sordariomycetes</taxon>
        <taxon>Hypocreomycetidae</taxon>
        <taxon>Glomerellales</taxon>
        <taxon>Glomerellaceae</taxon>
        <taxon>Colletotrichum</taxon>
        <taxon>Colletotrichum gloeosporioides species complex</taxon>
    </lineage>
</organism>
<evidence type="ECO:0000313" key="3">
    <source>
        <dbReference type="Proteomes" id="UP001281614"/>
    </source>
</evidence>
<protein>
    <recommendedName>
        <fullName evidence="4">Hydrophobin</fullName>
    </recommendedName>
</protein>
<sequence>MLLTILYPIVLAYAALAAALPNGNVRPRDICKIGQIFDDSQGAWLGNQKCCCQSQTCILTSGALTATIKISPAFGVTSSVSGNNANRDEFSVAAFGGC</sequence>
<dbReference type="Proteomes" id="UP001281614">
    <property type="component" value="Unassembled WGS sequence"/>
</dbReference>
<keyword evidence="1" id="KW-0732">Signal</keyword>
<proteinExistence type="predicted"/>
<comment type="caution">
    <text evidence="2">The sequence shown here is derived from an EMBL/GenBank/DDBJ whole genome shotgun (WGS) entry which is preliminary data.</text>
</comment>
<name>A0AAD9Y4F0_COLKA</name>
<reference evidence="2" key="1">
    <citation type="submission" date="2023-02" db="EMBL/GenBank/DDBJ databases">
        <title>Colletotrichum kahawae CIFC_Que2 genome sequencing and assembly.</title>
        <authorList>
            <person name="Baroncelli R."/>
        </authorList>
    </citation>
    <scope>NUCLEOTIDE SEQUENCE</scope>
    <source>
        <strain evidence="2">CIFC_Que2</strain>
    </source>
</reference>
<evidence type="ECO:0008006" key="4">
    <source>
        <dbReference type="Google" id="ProtNLM"/>
    </source>
</evidence>
<accession>A0AAD9Y4F0</accession>
<evidence type="ECO:0000256" key="1">
    <source>
        <dbReference type="SAM" id="SignalP"/>
    </source>
</evidence>
<dbReference type="AlphaFoldDB" id="A0AAD9Y4F0"/>